<name>A0A194WCD0_CYTMA</name>
<keyword evidence="1" id="KW-0732">Signal</keyword>
<organism evidence="2 3">
    <name type="scientific">Cytospora mali</name>
    <name type="common">Apple Valsa canker fungus</name>
    <name type="synonym">Valsa mali</name>
    <dbReference type="NCBI Taxonomy" id="578113"/>
    <lineage>
        <taxon>Eukaryota</taxon>
        <taxon>Fungi</taxon>
        <taxon>Dikarya</taxon>
        <taxon>Ascomycota</taxon>
        <taxon>Pezizomycotina</taxon>
        <taxon>Sordariomycetes</taxon>
        <taxon>Sordariomycetidae</taxon>
        <taxon>Diaporthales</taxon>
        <taxon>Cytosporaceae</taxon>
        <taxon>Cytospora</taxon>
    </lineage>
</organism>
<keyword evidence="3" id="KW-1185">Reference proteome</keyword>
<evidence type="ECO:0000256" key="1">
    <source>
        <dbReference type="SAM" id="SignalP"/>
    </source>
</evidence>
<feature type="signal peptide" evidence="1">
    <location>
        <begin position="1"/>
        <end position="19"/>
    </location>
</feature>
<sequence>MATRTILAALGIVASRAFAAYGTNIEFCTDSVYAPGAFCPEDQPASGSGTCYNLTVKAGTCYTFDNFPGAPSALIGNVNYANIAGVNFSSCGFYRTQNCTVGPSLEWDSLGAGSYDLTCRYHLASDIESWVCS</sequence>
<dbReference type="OrthoDB" id="5182070at2759"/>
<feature type="chain" id="PRO_5008267342" evidence="1">
    <location>
        <begin position="20"/>
        <end position="133"/>
    </location>
</feature>
<evidence type="ECO:0000313" key="3">
    <source>
        <dbReference type="Proteomes" id="UP000078559"/>
    </source>
</evidence>
<protein>
    <submittedName>
        <fullName evidence="2">Uncharacterized protein</fullName>
    </submittedName>
</protein>
<proteinExistence type="predicted"/>
<dbReference type="EMBL" id="CM003109">
    <property type="protein sequence ID" value="KUI74066.1"/>
    <property type="molecule type" value="Genomic_DNA"/>
</dbReference>
<evidence type="ECO:0000313" key="2">
    <source>
        <dbReference type="EMBL" id="KUI74066.1"/>
    </source>
</evidence>
<reference evidence="2" key="1">
    <citation type="submission" date="2014-12" db="EMBL/GenBank/DDBJ databases">
        <title>Genome Sequence of Valsa Canker Pathogens Uncovers a Specific Adaption of Colonization on Woody Bark.</title>
        <authorList>
            <person name="Yin Z."/>
            <person name="Liu H."/>
            <person name="Gao X."/>
            <person name="Li Z."/>
            <person name="Song N."/>
            <person name="Ke X."/>
            <person name="Dai Q."/>
            <person name="Wu Y."/>
            <person name="Sun Y."/>
            <person name="Xu J.-R."/>
            <person name="Kang Z.K."/>
            <person name="Wang L."/>
            <person name="Huang L."/>
        </authorList>
    </citation>
    <scope>NUCLEOTIDE SEQUENCE [LARGE SCALE GENOMIC DNA]</scope>
    <source>
        <strain evidence="2">03-8</strain>
    </source>
</reference>
<dbReference type="Proteomes" id="UP000078559">
    <property type="component" value="Chromosome 12"/>
</dbReference>
<accession>A0A194WCD0</accession>
<dbReference type="AlphaFoldDB" id="A0A194WCD0"/>
<gene>
    <name evidence="2" type="ORF">VM1G_11965</name>
</gene>